<accession>A0A942YKP4</accession>
<dbReference type="EMBL" id="JAGYPG010000004">
    <property type="protein sequence ID" value="MBS4197556.1"/>
    <property type="molecule type" value="Genomic_DNA"/>
</dbReference>
<organism evidence="2 3">
    <name type="scientific">Lederbergia citri</name>
    <dbReference type="NCBI Taxonomy" id="2833580"/>
    <lineage>
        <taxon>Bacteria</taxon>
        <taxon>Bacillati</taxon>
        <taxon>Bacillota</taxon>
        <taxon>Bacilli</taxon>
        <taxon>Bacillales</taxon>
        <taxon>Bacillaceae</taxon>
        <taxon>Lederbergia</taxon>
    </lineage>
</organism>
<keyword evidence="3" id="KW-1185">Reference proteome</keyword>
<dbReference type="PROSITE" id="PS51257">
    <property type="entry name" value="PROKAR_LIPOPROTEIN"/>
    <property type="match status" value="1"/>
</dbReference>
<proteinExistence type="predicted"/>
<dbReference type="PANTHER" id="PTHR35788">
    <property type="entry name" value="EXPORTED PROTEIN-RELATED"/>
    <property type="match status" value="1"/>
</dbReference>
<dbReference type="PANTHER" id="PTHR35788:SF1">
    <property type="entry name" value="EXPORTED PROTEIN"/>
    <property type="match status" value="1"/>
</dbReference>
<dbReference type="Proteomes" id="UP000681414">
    <property type="component" value="Unassembled WGS sequence"/>
</dbReference>
<reference evidence="2 3" key="1">
    <citation type="submission" date="2021-05" db="EMBL/GenBank/DDBJ databases">
        <title>Novel Bacillus species.</title>
        <authorList>
            <person name="Liu G."/>
        </authorList>
    </citation>
    <scope>NUCLEOTIDE SEQUENCE [LARGE SCALE GENOMIC DNA]</scope>
    <source>
        <strain evidence="3">FJAT-49780</strain>
    </source>
</reference>
<evidence type="ECO:0000256" key="1">
    <source>
        <dbReference type="SAM" id="MobiDB-lite"/>
    </source>
</evidence>
<dbReference type="AlphaFoldDB" id="A0A942YKP4"/>
<evidence type="ECO:0000313" key="2">
    <source>
        <dbReference type="EMBL" id="MBS4197556.1"/>
    </source>
</evidence>
<sequence>MKSRDKKVGMSRGVLTVILVSSLLGLTGCSVQAAKQKELNEKIAELEKQKALYEKEQKKLEEERKREEELRKEEERRKAEELKPIDIEVVDPNTNEVIKTFNYILKDLKENEDTYKQEIQNWARKVARGTDTTKGYDQRMVPDRVGNDGKIVKGSPRVILEEEELVDKVVEAFAEGGRVELPLDVTESGYKKEEASQLDEVVVASFTTYFGGSPDGRNINIELSTNAINNVIVGVNDYFSFNTTVGPSDAEHGYQKAMEALNGKLVEGIGGGICQTSTTLYNAVDQLPVSYVELHHHSVNVGYIAKGRDATVSYGGKDFRFQNTTGAPLLIKAYTKGRSLTVELRTSKANQSLIKKGNA</sequence>
<name>A0A942YKP4_9BACI</name>
<evidence type="ECO:0000313" key="3">
    <source>
        <dbReference type="Proteomes" id="UP000681414"/>
    </source>
</evidence>
<gene>
    <name evidence="2" type="ORF">KHA97_21150</name>
</gene>
<dbReference type="InterPro" id="IPR052913">
    <property type="entry name" value="Glycopeptide_resist_protein"/>
</dbReference>
<protein>
    <submittedName>
        <fullName evidence="2">VanW family protein</fullName>
    </submittedName>
</protein>
<dbReference type="InterPro" id="IPR007391">
    <property type="entry name" value="Vancomycin_resist_VanW"/>
</dbReference>
<dbReference type="Pfam" id="PF04294">
    <property type="entry name" value="VanW"/>
    <property type="match status" value="1"/>
</dbReference>
<feature type="region of interest" description="Disordered" evidence="1">
    <location>
        <begin position="55"/>
        <end position="77"/>
    </location>
</feature>
<comment type="caution">
    <text evidence="2">The sequence shown here is derived from an EMBL/GenBank/DDBJ whole genome shotgun (WGS) entry which is preliminary data.</text>
</comment>
<dbReference type="RefSeq" id="WP_213126777.1">
    <property type="nucleotide sequence ID" value="NZ_JAGYPG010000004.1"/>
</dbReference>